<evidence type="ECO:0000259" key="5">
    <source>
        <dbReference type="Pfam" id="PF04542"/>
    </source>
</evidence>
<keyword evidence="2" id="KW-0805">Transcription regulation</keyword>
<name>A0A7W7IPQ3_9CAUL</name>
<dbReference type="Gene3D" id="1.10.10.10">
    <property type="entry name" value="Winged helix-like DNA-binding domain superfamily/Winged helix DNA-binding domain"/>
    <property type="match status" value="1"/>
</dbReference>
<sequence>MSASPRVMGLKERPDEEDVGRLYREHSDWLRGRVSRQFGPDDAEDIVQEAYIRTGDRAKSLDHPRGFLLTVAFNLGRDLSRRRRTAARASASDSVLSVTAPALPGGQVEAVMLKQIILALPEAERQVLLMSRFEGMPHAAIARALGISVKTVEWRMSRALAHCAAHLRDDEG</sequence>
<dbReference type="SUPFAM" id="SSF88659">
    <property type="entry name" value="Sigma3 and sigma4 domains of RNA polymerase sigma factors"/>
    <property type="match status" value="1"/>
</dbReference>
<comment type="caution">
    <text evidence="7">The sequence shown here is derived from an EMBL/GenBank/DDBJ whole genome shotgun (WGS) entry which is preliminary data.</text>
</comment>
<feature type="domain" description="RNA polymerase sigma factor 70 region 4 type 2" evidence="6">
    <location>
        <begin position="112"/>
        <end position="163"/>
    </location>
</feature>
<dbReference type="RefSeq" id="WP_184269636.1">
    <property type="nucleotide sequence ID" value="NZ_JACHKY010000003.1"/>
</dbReference>
<evidence type="ECO:0000313" key="7">
    <source>
        <dbReference type="EMBL" id="MBB4798279.1"/>
    </source>
</evidence>
<dbReference type="Pfam" id="PF04542">
    <property type="entry name" value="Sigma70_r2"/>
    <property type="match status" value="1"/>
</dbReference>
<evidence type="ECO:0000256" key="4">
    <source>
        <dbReference type="ARBA" id="ARBA00023163"/>
    </source>
</evidence>
<reference evidence="7 8" key="1">
    <citation type="submission" date="2020-08" db="EMBL/GenBank/DDBJ databases">
        <title>Functional genomics of gut bacteria from endangered species of beetles.</title>
        <authorList>
            <person name="Carlos-Shanley C."/>
        </authorList>
    </citation>
    <scope>NUCLEOTIDE SEQUENCE [LARGE SCALE GENOMIC DNA]</scope>
    <source>
        <strain evidence="7 8">S00123</strain>
    </source>
</reference>
<dbReference type="InterPro" id="IPR013249">
    <property type="entry name" value="RNA_pol_sigma70_r4_t2"/>
</dbReference>
<dbReference type="GO" id="GO:0006352">
    <property type="term" value="P:DNA-templated transcription initiation"/>
    <property type="evidence" value="ECO:0007669"/>
    <property type="project" value="InterPro"/>
</dbReference>
<dbReference type="NCBIfam" id="TIGR02937">
    <property type="entry name" value="sigma70-ECF"/>
    <property type="match status" value="1"/>
</dbReference>
<dbReference type="InterPro" id="IPR014284">
    <property type="entry name" value="RNA_pol_sigma-70_dom"/>
</dbReference>
<keyword evidence="4" id="KW-0804">Transcription</keyword>
<dbReference type="PANTHER" id="PTHR43133">
    <property type="entry name" value="RNA POLYMERASE ECF-TYPE SIGMA FACTO"/>
    <property type="match status" value="1"/>
</dbReference>
<evidence type="ECO:0000313" key="8">
    <source>
        <dbReference type="Proteomes" id="UP000539957"/>
    </source>
</evidence>
<dbReference type="InterPro" id="IPR013324">
    <property type="entry name" value="RNA_pol_sigma_r3/r4-like"/>
</dbReference>
<keyword evidence="3" id="KW-0731">Sigma factor</keyword>
<dbReference type="InterPro" id="IPR039425">
    <property type="entry name" value="RNA_pol_sigma-70-like"/>
</dbReference>
<proteinExistence type="inferred from homology"/>
<organism evidence="7 8">
    <name type="scientific">Brevundimonas bullata</name>
    <dbReference type="NCBI Taxonomy" id="13160"/>
    <lineage>
        <taxon>Bacteria</taxon>
        <taxon>Pseudomonadati</taxon>
        <taxon>Pseudomonadota</taxon>
        <taxon>Alphaproteobacteria</taxon>
        <taxon>Caulobacterales</taxon>
        <taxon>Caulobacteraceae</taxon>
        <taxon>Brevundimonas</taxon>
    </lineage>
</organism>
<comment type="similarity">
    <text evidence="1">Belongs to the sigma-70 factor family. ECF subfamily.</text>
</comment>
<dbReference type="InterPro" id="IPR036388">
    <property type="entry name" value="WH-like_DNA-bd_sf"/>
</dbReference>
<dbReference type="CDD" id="cd06171">
    <property type="entry name" value="Sigma70_r4"/>
    <property type="match status" value="1"/>
</dbReference>
<dbReference type="PANTHER" id="PTHR43133:SF63">
    <property type="entry name" value="RNA POLYMERASE SIGMA FACTOR FECI-RELATED"/>
    <property type="match status" value="1"/>
</dbReference>
<dbReference type="AlphaFoldDB" id="A0A7W7IPQ3"/>
<dbReference type="Gene3D" id="1.10.1740.10">
    <property type="match status" value="1"/>
</dbReference>
<dbReference type="SUPFAM" id="SSF88946">
    <property type="entry name" value="Sigma2 domain of RNA polymerase sigma factors"/>
    <property type="match status" value="1"/>
</dbReference>
<dbReference type="Pfam" id="PF08281">
    <property type="entry name" value="Sigma70_r4_2"/>
    <property type="match status" value="1"/>
</dbReference>
<evidence type="ECO:0000256" key="3">
    <source>
        <dbReference type="ARBA" id="ARBA00023082"/>
    </source>
</evidence>
<dbReference type="Proteomes" id="UP000539957">
    <property type="component" value="Unassembled WGS sequence"/>
</dbReference>
<protein>
    <submittedName>
        <fullName evidence="7">RNA polymerase sigma-70 factor (ECF subfamily)</fullName>
    </submittedName>
</protein>
<keyword evidence="8" id="KW-1185">Reference proteome</keyword>
<evidence type="ECO:0000259" key="6">
    <source>
        <dbReference type="Pfam" id="PF08281"/>
    </source>
</evidence>
<dbReference type="InterPro" id="IPR013325">
    <property type="entry name" value="RNA_pol_sigma_r2"/>
</dbReference>
<accession>A0A7W7IPQ3</accession>
<evidence type="ECO:0000256" key="2">
    <source>
        <dbReference type="ARBA" id="ARBA00023015"/>
    </source>
</evidence>
<dbReference type="GO" id="GO:0003677">
    <property type="term" value="F:DNA binding"/>
    <property type="evidence" value="ECO:0007669"/>
    <property type="project" value="InterPro"/>
</dbReference>
<dbReference type="EMBL" id="JACHKY010000003">
    <property type="protein sequence ID" value="MBB4798279.1"/>
    <property type="molecule type" value="Genomic_DNA"/>
</dbReference>
<gene>
    <name evidence="7" type="ORF">HNP32_002023</name>
</gene>
<evidence type="ECO:0000256" key="1">
    <source>
        <dbReference type="ARBA" id="ARBA00010641"/>
    </source>
</evidence>
<dbReference type="GO" id="GO:0016987">
    <property type="term" value="F:sigma factor activity"/>
    <property type="evidence" value="ECO:0007669"/>
    <property type="project" value="UniProtKB-KW"/>
</dbReference>
<feature type="domain" description="RNA polymerase sigma-70 region 2" evidence="5">
    <location>
        <begin position="22"/>
        <end position="84"/>
    </location>
</feature>
<dbReference type="InterPro" id="IPR007627">
    <property type="entry name" value="RNA_pol_sigma70_r2"/>
</dbReference>